<evidence type="ECO:0000313" key="4">
    <source>
        <dbReference type="EMBL" id="RKR29948.1"/>
    </source>
</evidence>
<reference evidence="4 5" key="1">
    <citation type="submission" date="2018-10" db="EMBL/GenBank/DDBJ databases">
        <title>Genomic Encyclopedia of Type Strains, Phase IV (KMG-IV): sequencing the most valuable type-strain genomes for metagenomic binning, comparative biology and taxonomic classification.</title>
        <authorList>
            <person name="Goeker M."/>
        </authorList>
    </citation>
    <scope>NUCLEOTIDE SEQUENCE [LARGE SCALE GENOMIC DNA]</scope>
    <source>
        <strain evidence="4 5">DSM 25586</strain>
    </source>
</reference>
<feature type="region of interest" description="Disordered" evidence="1">
    <location>
        <begin position="1"/>
        <end position="26"/>
    </location>
</feature>
<dbReference type="InterPro" id="IPR049450">
    <property type="entry name" value="ACOT8-like_C"/>
</dbReference>
<organism evidence="4 5">
    <name type="scientific">Arthrobacter oryzae</name>
    <dbReference type="NCBI Taxonomy" id="409290"/>
    <lineage>
        <taxon>Bacteria</taxon>
        <taxon>Bacillati</taxon>
        <taxon>Actinomycetota</taxon>
        <taxon>Actinomycetes</taxon>
        <taxon>Micrococcales</taxon>
        <taxon>Micrococcaceae</taxon>
        <taxon>Arthrobacter</taxon>
    </lineage>
</organism>
<dbReference type="Pfam" id="PF13622">
    <property type="entry name" value="4HBT_3"/>
    <property type="match status" value="1"/>
</dbReference>
<dbReference type="EMBL" id="RBIR01000001">
    <property type="protein sequence ID" value="RKR29948.1"/>
    <property type="molecule type" value="Genomic_DNA"/>
</dbReference>
<dbReference type="InterPro" id="IPR049449">
    <property type="entry name" value="TesB_ACOT8-like_N"/>
</dbReference>
<gene>
    <name evidence="4" type="ORF">C8D78_0266</name>
</gene>
<dbReference type="Proteomes" id="UP000276055">
    <property type="component" value="Unassembled WGS sequence"/>
</dbReference>
<evidence type="ECO:0000259" key="3">
    <source>
        <dbReference type="Pfam" id="PF20789"/>
    </source>
</evidence>
<dbReference type="InterPro" id="IPR042171">
    <property type="entry name" value="Acyl-CoA_hotdog"/>
</dbReference>
<evidence type="ECO:0000256" key="1">
    <source>
        <dbReference type="SAM" id="MobiDB-lite"/>
    </source>
</evidence>
<dbReference type="Pfam" id="PF20789">
    <property type="entry name" value="4HBT_3C"/>
    <property type="match status" value="1"/>
</dbReference>
<dbReference type="SUPFAM" id="SSF54637">
    <property type="entry name" value="Thioesterase/thiol ester dehydrase-isomerase"/>
    <property type="match status" value="1"/>
</dbReference>
<dbReference type="AlphaFoldDB" id="A0A495FL44"/>
<accession>A0A495FL44</accession>
<proteinExistence type="predicted"/>
<feature type="domain" description="Acyl-CoA thioesterase-like C-terminal" evidence="3">
    <location>
        <begin position="166"/>
        <end position="296"/>
    </location>
</feature>
<evidence type="ECO:0000313" key="5">
    <source>
        <dbReference type="Proteomes" id="UP000276055"/>
    </source>
</evidence>
<dbReference type="InterPro" id="IPR029069">
    <property type="entry name" value="HotDog_dom_sf"/>
</dbReference>
<dbReference type="Gene3D" id="2.40.160.210">
    <property type="entry name" value="Acyl-CoA thioesterase, double hotdog domain"/>
    <property type="match status" value="1"/>
</dbReference>
<protein>
    <submittedName>
        <fullName evidence="4">Thioesterase superfamily protein</fullName>
    </submittedName>
</protein>
<sequence>MVRCVPGRKAQRGAARGSGDRLGEISDGSCERSMLTAELPVLAEGDFYYEALGGGRYRSTIHAQGAWNEHEQHMAPASGIMADALARHEPRGDMRMARLSYEILGLIPGGEFDVVTSTLRPGRTIELVQAELVAGGRTAIRATAWRMITSDTSAIAAFEDPRIPAPDECEPYDAASIWPGGYIASLHMRIAEGHRAGSGTVWLHTDYPLTDQADTGDLARLIGLVDTANGIAARVPPGKGSYAFPNLDLQIHMYRQPQGEWLGLDNEVSFGTDGIGLTSTVLHDLSGPFGRAEQILTLRKS</sequence>
<name>A0A495FL44_9MICC</name>
<comment type="caution">
    <text evidence="4">The sequence shown here is derived from an EMBL/GenBank/DDBJ whole genome shotgun (WGS) entry which is preliminary data.</text>
</comment>
<evidence type="ECO:0000259" key="2">
    <source>
        <dbReference type="Pfam" id="PF13622"/>
    </source>
</evidence>
<feature type="domain" description="Acyl-CoA thioesterase-like N-terminal HotDog" evidence="2">
    <location>
        <begin position="65"/>
        <end position="147"/>
    </location>
</feature>